<organism evidence="11 12">
    <name type="scientific">Lophiostoma macrostomum CBS 122681</name>
    <dbReference type="NCBI Taxonomy" id="1314788"/>
    <lineage>
        <taxon>Eukaryota</taxon>
        <taxon>Fungi</taxon>
        <taxon>Dikarya</taxon>
        <taxon>Ascomycota</taxon>
        <taxon>Pezizomycotina</taxon>
        <taxon>Dothideomycetes</taxon>
        <taxon>Pleosporomycetidae</taxon>
        <taxon>Pleosporales</taxon>
        <taxon>Lophiostomataceae</taxon>
        <taxon>Lophiostoma</taxon>
    </lineage>
</organism>
<keyword evidence="6" id="KW-0995">Kinetochore</keyword>
<evidence type="ECO:0000256" key="6">
    <source>
        <dbReference type="ARBA" id="ARBA00022838"/>
    </source>
</evidence>
<dbReference type="GO" id="GO:0051301">
    <property type="term" value="P:cell division"/>
    <property type="evidence" value="ECO:0007669"/>
    <property type="project" value="UniProtKB-KW"/>
</dbReference>
<reference evidence="11" key="1">
    <citation type="journal article" date="2020" name="Stud. Mycol.">
        <title>101 Dothideomycetes genomes: a test case for predicting lifestyles and emergence of pathogens.</title>
        <authorList>
            <person name="Haridas S."/>
            <person name="Albert R."/>
            <person name="Binder M."/>
            <person name="Bloem J."/>
            <person name="Labutti K."/>
            <person name="Salamov A."/>
            <person name="Andreopoulos B."/>
            <person name="Baker S."/>
            <person name="Barry K."/>
            <person name="Bills G."/>
            <person name="Bluhm B."/>
            <person name="Cannon C."/>
            <person name="Castanera R."/>
            <person name="Culley D."/>
            <person name="Daum C."/>
            <person name="Ezra D."/>
            <person name="Gonzalez J."/>
            <person name="Henrissat B."/>
            <person name="Kuo A."/>
            <person name="Liang C."/>
            <person name="Lipzen A."/>
            <person name="Lutzoni F."/>
            <person name="Magnuson J."/>
            <person name="Mondo S."/>
            <person name="Nolan M."/>
            <person name="Ohm R."/>
            <person name="Pangilinan J."/>
            <person name="Park H.-J."/>
            <person name="Ramirez L."/>
            <person name="Alfaro M."/>
            <person name="Sun H."/>
            <person name="Tritt A."/>
            <person name="Yoshinaga Y."/>
            <person name="Zwiers L.-H."/>
            <person name="Turgeon B."/>
            <person name="Goodwin S."/>
            <person name="Spatafora J."/>
            <person name="Crous P."/>
            <person name="Grigoriev I."/>
        </authorList>
    </citation>
    <scope>NUCLEOTIDE SEQUENCE</scope>
    <source>
        <strain evidence="11">CBS 122681</strain>
    </source>
</reference>
<keyword evidence="12" id="KW-1185">Reference proteome</keyword>
<keyword evidence="4" id="KW-0132">Cell division</keyword>
<dbReference type="GO" id="GO:0005634">
    <property type="term" value="C:nucleus"/>
    <property type="evidence" value="ECO:0007669"/>
    <property type="project" value="UniProtKB-SubCell"/>
</dbReference>
<evidence type="ECO:0000256" key="5">
    <source>
        <dbReference type="ARBA" id="ARBA00022776"/>
    </source>
</evidence>
<dbReference type="InterPro" id="IPR007128">
    <property type="entry name" value="PMF1/Nnf1"/>
</dbReference>
<dbReference type="AlphaFoldDB" id="A0A6A6SN95"/>
<keyword evidence="3" id="KW-0158">Chromosome</keyword>
<evidence type="ECO:0000256" key="7">
    <source>
        <dbReference type="ARBA" id="ARBA00023242"/>
    </source>
</evidence>
<keyword evidence="7" id="KW-0539">Nucleus</keyword>
<dbReference type="PANTHER" id="PTHR15459:SF3">
    <property type="entry name" value="POLYAMINE-MODULATED FACTOR 1"/>
    <property type="match status" value="1"/>
</dbReference>
<evidence type="ECO:0000256" key="9">
    <source>
        <dbReference type="ARBA" id="ARBA00023328"/>
    </source>
</evidence>
<protein>
    <submittedName>
        <fullName evidence="11">Nnf1-domain-containing protein</fullName>
    </submittedName>
</protein>
<evidence type="ECO:0000256" key="2">
    <source>
        <dbReference type="ARBA" id="ARBA00004629"/>
    </source>
</evidence>
<gene>
    <name evidence="11" type="ORF">K491DRAFT_612711</name>
</gene>
<dbReference type="GO" id="GO:0007059">
    <property type="term" value="P:chromosome segregation"/>
    <property type="evidence" value="ECO:0007669"/>
    <property type="project" value="TreeGrafter"/>
</dbReference>
<dbReference type="Pfam" id="PF03980">
    <property type="entry name" value="Nnf1"/>
    <property type="match status" value="1"/>
</dbReference>
<keyword evidence="5" id="KW-0498">Mitosis</keyword>
<keyword evidence="9" id="KW-0137">Centromere</keyword>
<evidence type="ECO:0000256" key="8">
    <source>
        <dbReference type="ARBA" id="ARBA00023306"/>
    </source>
</evidence>
<comment type="subcellular location">
    <subcellularLocation>
        <location evidence="2">Chromosome</location>
        <location evidence="2">Centromere</location>
        <location evidence="2">Kinetochore</location>
    </subcellularLocation>
    <subcellularLocation>
        <location evidence="1">Nucleus</location>
    </subcellularLocation>
</comment>
<proteinExistence type="predicted"/>
<evidence type="ECO:0000313" key="12">
    <source>
        <dbReference type="Proteomes" id="UP000799324"/>
    </source>
</evidence>
<dbReference type="EMBL" id="MU004537">
    <property type="protein sequence ID" value="KAF2648461.1"/>
    <property type="molecule type" value="Genomic_DNA"/>
</dbReference>
<dbReference type="GO" id="GO:0000444">
    <property type="term" value="C:MIS12/MIND type complex"/>
    <property type="evidence" value="ECO:0007669"/>
    <property type="project" value="InterPro"/>
</dbReference>
<evidence type="ECO:0000313" key="11">
    <source>
        <dbReference type="EMBL" id="KAF2648461.1"/>
    </source>
</evidence>
<feature type="region of interest" description="Disordered" evidence="10">
    <location>
        <begin position="1"/>
        <end position="24"/>
    </location>
</feature>
<accession>A0A6A6SN95</accession>
<dbReference type="OrthoDB" id="18453at2759"/>
<dbReference type="PANTHER" id="PTHR15459">
    <property type="entry name" value="POLYAMINE-MODULATED FACTOR 1"/>
    <property type="match status" value="1"/>
</dbReference>
<dbReference type="Proteomes" id="UP000799324">
    <property type="component" value="Unassembled WGS sequence"/>
</dbReference>
<feature type="compositionally biased region" description="Polar residues" evidence="10">
    <location>
        <begin position="1"/>
        <end position="10"/>
    </location>
</feature>
<name>A0A6A6SN95_9PLEO</name>
<evidence type="ECO:0000256" key="10">
    <source>
        <dbReference type="SAM" id="MobiDB-lite"/>
    </source>
</evidence>
<evidence type="ECO:0000256" key="3">
    <source>
        <dbReference type="ARBA" id="ARBA00022454"/>
    </source>
</evidence>
<evidence type="ECO:0000256" key="4">
    <source>
        <dbReference type="ARBA" id="ARBA00022618"/>
    </source>
</evidence>
<evidence type="ECO:0000256" key="1">
    <source>
        <dbReference type="ARBA" id="ARBA00004123"/>
    </source>
</evidence>
<keyword evidence="8" id="KW-0131">Cell cycle</keyword>
<sequence length="221" mass="24356">MPSVTVPESRSPSPIPAPPIADTPGPRAAGLIKIFDSAVKSTLDKCSPDSFAACFPTIAQYNPDVLGNLRTQIVEQLDKAWRASFEEIVKRRDVVRSLNALDQYIDDAKLRKKRAEENANGQPVEAPIAPHLLSPSEIQLAHLIPFLEEQSSIMNTQLSATQQANTELLSTVTDQRAEIEALVHGLEDVIHDLEASAQLMGQDDVQDLSKHIRELETEMKM</sequence>